<comment type="caution">
    <text evidence="5">The sequence shown here is derived from an EMBL/GenBank/DDBJ whole genome shotgun (WGS) entry which is preliminary data.</text>
</comment>
<dbReference type="SUPFAM" id="SSF52540">
    <property type="entry name" value="P-loop containing nucleoside triphosphate hydrolases"/>
    <property type="match status" value="1"/>
</dbReference>
<keyword evidence="2" id="KW-0547">Nucleotide-binding</keyword>
<dbReference type="PROSITE" id="PS00211">
    <property type="entry name" value="ABC_TRANSPORTER_1"/>
    <property type="match status" value="1"/>
</dbReference>
<evidence type="ECO:0000256" key="3">
    <source>
        <dbReference type="ARBA" id="ARBA00022840"/>
    </source>
</evidence>
<gene>
    <name evidence="5" type="ORF">GCM10011505_48180</name>
</gene>
<sequence>MFAWVFDRRQIRAISVAIPCTGIGAAGRLSVSGHDKKAPYFMIRLNGVSVTFGRGATAVNVLRDIDLTLASGETLAVLGPSGAGKSTLLAIVAGLERPTTGRVAIAGQDLAGQGEDGLARLRARHIGIVFQAFHLIPTLTARENVALPLELSGADDADARAVAALERVGLSHRLDHYPAALSGGEQQRVAFARAVVHRPSLLLADEPTGNLDRTTARMISDALLGYRCETGAAVMLITHDEALARRADRLLRIEDGRILTTEPATSGAMAGAE</sequence>
<dbReference type="Pfam" id="PF00005">
    <property type="entry name" value="ABC_tran"/>
    <property type="match status" value="1"/>
</dbReference>
<evidence type="ECO:0000313" key="5">
    <source>
        <dbReference type="EMBL" id="GGB61916.1"/>
    </source>
</evidence>
<name>A0ABQ1JAJ4_9PROT</name>
<dbReference type="InterPro" id="IPR003593">
    <property type="entry name" value="AAA+_ATPase"/>
</dbReference>
<dbReference type="PANTHER" id="PTHR24220">
    <property type="entry name" value="IMPORT ATP-BINDING PROTEIN"/>
    <property type="match status" value="1"/>
</dbReference>
<reference evidence="6" key="1">
    <citation type="journal article" date="2019" name="Int. J. Syst. Evol. Microbiol.">
        <title>The Global Catalogue of Microorganisms (GCM) 10K type strain sequencing project: providing services to taxonomists for standard genome sequencing and annotation.</title>
        <authorList>
            <consortium name="The Broad Institute Genomics Platform"/>
            <consortium name="The Broad Institute Genome Sequencing Center for Infectious Disease"/>
            <person name="Wu L."/>
            <person name="Ma J."/>
        </authorList>
    </citation>
    <scope>NUCLEOTIDE SEQUENCE [LARGE SCALE GENOMIC DNA]</scope>
    <source>
        <strain evidence="6">CGMCC 1.10188</strain>
    </source>
</reference>
<dbReference type="InterPro" id="IPR015854">
    <property type="entry name" value="ABC_transpr_LolD-like"/>
</dbReference>
<dbReference type="EMBL" id="BMDZ01000108">
    <property type="protein sequence ID" value="GGB61916.1"/>
    <property type="molecule type" value="Genomic_DNA"/>
</dbReference>
<dbReference type="Gene3D" id="3.40.50.300">
    <property type="entry name" value="P-loop containing nucleotide triphosphate hydrolases"/>
    <property type="match status" value="1"/>
</dbReference>
<dbReference type="InterPro" id="IPR017871">
    <property type="entry name" value="ABC_transporter-like_CS"/>
</dbReference>
<evidence type="ECO:0000259" key="4">
    <source>
        <dbReference type="PROSITE" id="PS50893"/>
    </source>
</evidence>
<protein>
    <submittedName>
        <fullName evidence="5">ABC transporter ATP-binding protein</fullName>
    </submittedName>
</protein>
<dbReference type="InterPro" id="IPR027417">
    <property type="entry name" value="P-loop_NTPase"/>
</dbReference>
<keyword evidence="1" id="KW-0813">Transport</keyword>
<evidence type="ECO:0000256" key="1">
    <source>
        <dbReference type="ARBA" id="ARBA00022448"/>
    </source>
</evidence>
<dbReference type="InterPro" id="IPR003439">
    <property type="entry name" value="ABC_transporter-like_ATP-bd"/>
</dbReference>
<dbReference type="PROSITE" id="PS50893">
    <property type="entry name" value="ABC_TRANSPORTER_2"/>
    <property type="match status" value="1"/>
</dbReference>
<organism evidence="5 6">
    <name type="scientific">Tistrella bauzanensis</name>
    <dbReference type="NCBI Taxonomy" id="657419"/>
    <lineage>
        <taxon>Bacteria</taxon>
        <taxon>Pseudomonadati</taxon>
        <taxon>Pseudomonadota</taxon>
        <taxon>Alphaproteobacteria</taxon>
        <taxon>Geminicoccales</taxon>
        <taxon>Geminicoccaceae</taxon>
        <taxon>Tistrella</taxon>
    </lineage>
</organism>
<dbReference type="PANTHER" id="PTHR24220:SF659">
    <property type="entry name" value="TRANSPORTER, PUTATIVE-RELATED"/>
    <property type="match status" value="1"/>
</dbReference>
<feature type="domain" description="ABC transporter" evidence="4">
    <location>
        <begin position="43"/>
        <end position="272"/>
    </location>
</feature>
<keyword evidence="6" id="KW-1185">Reference proteome</keyword>
<dbReference type="GO" id="GO:0005524">
    <property type="term" value="F:ATP binding"/>
    <property type="evidence" value="ECO:0007669"/>
    <property type="project" value="UniProtKB-KW"/>
</dbReference>
<dbReference type="CDD" id="cd03255">
    <property type="entry name" value="ABC_MJ0796_LolCDE_FtsE"/>
    <property type="match status" value="1"/>
</dbReference>
<proteinExistence type="predicted"/>
<evidence type="ECO:0000313" key="6">
    <source>
        <dbReference type="Proteomes" id="UP000603352"/>
    </source>
</evidence>
<dbReference type="InterPro" id="IPR017911">
    <property type="entry name" value="MacB-like_ATP-bd"/>
</dbReference>
<evidence type="ECO:0000256" key="2">
    <source>
        <dbReference type="ARBA" id="ARBA00022741"/>
    </source>
</evidence>
<accession>A0ABQ1JAJ4</accession>
<keyword evidence="3 5" id="KW-0067">ATP-binding</keyword>
<dbReference type="SMART" id="SM00382">
    <property type="entry name" value="AAA"/>
    <property type="match status" value="1"/>
</dbReference>
<dbReference type="Proteomes" id="UP000603352">
    <property type="component" value="Unassembled WGS sequence"/>
</dbReference>